<dbReference type="RefSeq" id="WP_253162444.1">
    <property type="nucleotide sequence ID" value="NZ_JAMYBS010000004.1"/>
</dbReference>
<accession>A0AA41WGQ5</accession>
<proteinExistence type="predicted"/>
<dbReference type="Proteomes" id="UP001165292">
    <property type="component" value="Unassembled WGS sequence"/>
</dbReference>
<keyword evidence="1" id="KW-0812">Transmembrane</keyword>
<dbReference type="EMBL" id="JAMYBS010000004">
    <property type="protein sequence ID" value="MCO7544142.1"/>
    <property type="molecule type" value="Genomic_DNA"/>
</dbReference>
<keyword evidence="1" id="KW-0472">Membrane</keyword>
<sequence length="353" mass="38990">MIDASKLAEEDASPAASGATSSATRLFRRYLLSLSTGVLGALGLFWLALFWLERTENLPPPAFSNNLCVDEKLDFLRSNPIASPNLLVIGSSVAWRHVDGDALVREIPAAKPLNGAFCGLFANQAVYVANWLLDREPSIRHVVMVADPQDFTGCWRVPDAVFSRTDVDAYLAEQATPWGYYMRYFSPRSLVRNALTIKDQRAGLSEWDPLVFNRYGDGPLVTNDSRALLYGQPEALDRNCFNALKALSQRLEQDGRSFTMVATPLHPQWKEKYDADGSFLADFDNRILASLGDGDALYWNADKDWQAPLSAFVDAVHLRWSAAQQFSGALASRLRAQVAKPLASGSTETASSY</sequence>
<gene>
    <name evidence="2" type="ORF">NJF43_05150</name>
</gene>
<feature type="transmembrane region" description="Helical" evidence="1">
    <location>
        <begin position="30"/>
        <end position="52"/>
    </location>
</feature>
<evidence type="ECO:0000313" key="3">
    <source>
        <dbReference type="Proteomes" id="UP001165292"/>
    </source>
</evidence>
<dbReference type="AlphaFoldDB" id="A0AA41WGQ5"/>
<name>A0AA41WGQ5_9GAMM</name>
<keyword evidence="1" id="KW-1133">Transmembrane helix</keyword>
<evidence type="ECO:0000256" key="1">
    <source>
        <dbReference type="SAM" id="Phobius"/>
    </source>
</evidence>
<evidence type="ECO:0000313" key="2">
    <source>
        <dbReference type="EMBL" id="MCO7544142.1"/>
    </source>
</evidence>
<reference evidence="2" key="1">
    <citation type="submission" date="2022-06" db="EMBL/GenBank/DDBJ databases">
        <title>Detection of beta-lactamases in bacteria of animal origin.</title>
        <authorList>
            <person name="Mlynarcik P."/>
            <person name="Zdarska V."/>
            <person name="Chudobova H."/>
            <person name="Prochazkova P."/>
            <person name="Hricova K."/>
            <person name="Mezerova K."/>
            <person name="Bardon J."/>
            <person name="Dolejska M."/>
            <person name="Sukkar I."/>
            <person name="Kolar M."/>
        </authorList>
    </citation>
    <scope>NUCLEOTIDE SEQUENCE</scope>
    <source>
        <strain evidence="2">S 300-3</strain>
    </source>
</reference>
<comment type="caution">
    <text evidence="2">The sequence shown here is derived from an EMBL/GenBank/DDBJ whole genome shotgun (WGS) entry which is preliminary data.</text>
</comment>
<protein>
    <submittedName>
        <fullName evidence="2">Uncharacterized protein</fullName>
    </submittedName>
</protein>
<organism evidence="2 3">
    <name type="scientific">Stutzerimonas nitrititolerans</name>
    <dbReference type="NCBI Taxonomy" id="2482751"/>
    <lineage>
        <taxon>Bacteria</taxon>
        <taxon>Pseudomonadati</taxon>
        <taxon>Pseudomonadota</taxon>
        <taxon>Gammaproteobacteria</taxon>
        <taxon>Pseudomonadales</taxon>
        <taxon>Pseudomonadaceae</taxon>
        <taxon>Stutzerimonas</taxon>
    </lineage>
</organism>